<evidence type="ECO:0000313" key="2">
    <source>
        <dbReference type="Proteomes" id="UP000266188"/>
    </source>
</evidence>
<dbReference type="PANTHER" id="PTHR15696">
    <property type="entry name" value="SMG-7 SUPPRESSOR WITH MORPHOLOGICAL EFFECT ON GENITALIA PROTEIN 7"/>
    <property type="match status" value="1"/>
</dbReference>
<dbReference type="AlphaFoldDB" id="A0A3A2Z8U5"/>
<reference evidence="2" key="1">
    <citation type="submission" date="2017-02" db="EMBL/GenBank/DDBJ databases">
        <authorList>
            <person name="Tafer H."/>
            <person name="Lopandic K."/>
        </authorList>
    </citation>
    <scope>NUCLEOTIDE SEQUENCE [LARGE SCALE GENOMIC DNA]</scope>
    <source>
        <strain evidence="2">CBS 366.77</strain>
    </source>
</reference>
<dbReference type="EMBL" id="MVGC01000458">
    <property type="protein sequence ID" value="RJE19040.1"/>
    <property type="molecule type" value="Genomic_DNA"/>
</dbReference>
<proteinExistence type="predicted"/>
<keyword evidence="2" id="KW-1185">Reference proteome</keyword>
<comment type="caution">
    <text evidence="1">The sequence shown here is derived from an EMBL/GenBank/DDBJ whole genome shotgun (WGS) entry which is preliminary data.</text>
</comment>
<gene>
    <name evidence="1" type="ORF">PHISCL_08623</name>
</gene>
<evidence type="ECO:0000313" key="1">
    <source>
        <dbReference type="EMBL" id="RJE19040.1"/>
    </source>
</evidence>
<protein>
    <recommendedName>
        <fullName evidence="3">DNA/RNA-binding domain-containing protein</fullName>
    </recommendedName>
</protein>
<name>A0A3A2Z8U5_9EURO</name>
<dbReference type="GO" id="GO:0042162">
    <property type="term" value="F:telomeric DNA binding"/>
    <property type="evidence" value="ECO:0007669"/>
    <property type="project" value="TreeGrafter"/>
</dbReference>
<dbReference type="Proteomes" id="UP000266188">
    <property type="component" value="Unassembled WGS sequence"/>
</dbReference>
<accession>A0A3A2Z8U5</accession>
<dbReference type="GO" id="GO:0070034">
    <property type="term" value="F:telomerase RNA binding"/>
    <property type="evidence" value="ECO:0007669"/>
    <property type="project" value="TreeGrafter"/>
</dbReference>
<sequence length="574" mass="65847">MSAAKSSEVRDIHRSPLGSMAACSGVVSNREKRCGSLDFSDHNEESAEKRLADKVYADLVVMEEECTRFCRRLSKSQAKISHPEWQQLSGLHCTLLEEHYDFYLASQLPEASPAIMELAENEVPARLWNIGINQLLELQSYRRPDSLEHMLTFIHFSYSMLTLLLDTVPRFELIWMECLGDLARYRMAIVADSPGYEFWSRISRYWYCKKMDEAPESGRIQHHLGVLCQRDIVQRLYYYTKAYISVHPFPARESILPLFDSANQRSTPNQDQVATLFVRVHGQLFTQGVTNQAIKLAGSFLSDLEIYIGRMGAAFRLKGVYIMSANFAAVFKYGQVDALLSAKFNQSTELANFSICQSDSETPARRLETVKSNINNSSRYSQLAFSLSLAFQTFSIALDQIGNKNVYPTIHITLAFIWCLALNGDTIKHVEIFIPWSNLAAFLNTMIRDITNIRVIESKYFPVFEGGRKQVPEDFCIRGQSWSKNYYPPDFFKRDPGEDDERFVEEPSLNMSRAYRCLWLGVQVAQFNRWLVYDSTSQRFSATTFSLEQKTILQFLSIRRPTLPYNSLDSSEVA</sequence>
<dbReference type="OrthoDB" id="2017974at2759"/>
<dbReference type="InterPro" id="IPR045153">
    <property type="entry name" value="Est1/Ebs1-like"/>
</dbReference>
<dbReference type="STRING" id="2070753.A0A3A2Z8U5"/>
<dbReference type="GO" id="GO:0005697">
    <property type="term" value="C:telomerase holoenzyme complex"/>
    <property type="evidence" value="ECO:0007669"/>
    <property type="project" value="TreeGrafter"/>
</dbReference>
<dbReference type="GO" id="GO:0000184">
    <property type="term" value="P:nuclear-transcribed mRNA catabolic process, nonsense-mediated decay"/>
    <property type="evidence" value="ECO:0007669"/>
    <property type="project" value="TreeGrafter"/>
</dbReference>
<dbReference type="InterPro" id="IPR011990">
    <property type="entry name" value="TPR-like_helical_dom_sf"/>
</dbReference>
<evidence type="ECO:0008006" key="3">
    <source>
        <dbReference type="Google" id="ProtNLM"/>
    </source>
</evidence>
<organism evidence="1 2">
    <name type="scientific">Aspergillus sclerotialis</name>
    <dbReference type="NCBI Taxonomy" id="2070753"/>
    <lineage>
        <taxon>Eukaryota</taxon>
        <taxon>Fungi</taxon>
        <taxon>Dikarya</taxon>
        <taxon>Ascomycota</taxon>
        <taxon>Pezizomycotina</taxon>
        <taxon>Eurotiomycetes</taxon>
        <taxon>Eurotiomycetidae</taxon>
        <taxon>Eurotiales</taxon>
        <taxon>Aspergillaceae</taxon>
        <taxon>Aspergillus</taxon>
        <taxon>Aspergillus subgen. Polypaecilum</taxon>
    </lineage>
</organism>
<dbReference type="Gene3D" id="1.25.40.10">
    <property type="entry name" value="Tetratricopeptide repeat domain"/>
    <property type="match status" value="1"/>
</dbReference>
<dbReference type="SUPFAM" id="SSF48452">
    <property type="entry name" value="TPR-like"/>
    <property type="match status" value="1"/>
</dbReference>
<dbReference type="PANTHER" id="PTHR15696:SF0">
    <property type="entry name" value="TELOMERASE-BINDING PROTEIN EST1A"/>
    <property type="match status" value="1"/>
</dbReference>